<evidence type="ECO:0000313" key="2">
    <source>
        <dbReference type="Proteomes" id="UP000247591"/>
    </source>
</evidence>
<reference evidence="1 2" key="1">
    <citation type="submission" date="2018-06" db="EMBL/GenBank/DDBJ databases">
        <title>Genomic Encyclopedia of Type Strains, Phase IV (KMG-IV): sequencing the most valuable type-strain genomes for metagenomic binning, comparative biology and taxonomic classification.</title>
        <authorList>
            <person name="Goeker M."/>
        </authorList>
    </citation>
    <scope>NUCLEOTIDE SEQUENCE [LARGE SCALE GENOMIC DNA]</scope>
    <source>
        <strain evidence="1 2">DSM 45521</strain>
    </source>
</reference>
<keyword evidence="2" id="KW-1185">Reference proteome</keyword>
<evidence type="ECO:0000313" key="1">
    <source>
        <dbReference type="EMBL" id="PYE18427.1"/>
    </source>
</evidence>
<sequence>MSTPMIKGELLSLLKVLAPEKKWTKSSRLKDYVEFAVGRFPPDTSDERERRALLLAYVLHDKERR</sequence>
<proteinExistence type="predicted"/>
<dbReference type="EMBL" id="QJSP01000004">
    <property type="protein sequence ID" value="PYE18427.1"/>
    <property type="molecule type" value="Genomic_DNA"/>
</dbReference>
<accession>A0A318RM86</accession>
<gene>
    <name evidence="1" type="ORF">DFR67_1045</name>
</gene>
<protein>
    <submittedName>
        <fullName evidence="1">Uncharacterized protein</fullName>
    </submittedName>
</protein>
<name>A0A318RM86_WILLI</name>
<comment type="caution">
    <text evidence="1">The sequence shown here is derived from an EMBL/GenBank/DDBJ whole genome shotgun (WGS) entry which is preliminary data.</text>
</comment>
<organism evidence="1 2">
    <name type="scientific">Williamsia limnetica</name>
    <dbReference type="NCBI Taxonomy" id="882452"/>
    <lineage>
        <taxon>Bacteria</taxon>
        <taxon>Bacillati</taxon>
        <taxon>Actinomycetota</taxon>
        <taxon>Actinomycetes</taxon>
        <taxon>Mycobacteriales</taxon>
        <taxon>Nocardiaceae</taxon>
        <taxon>Williamsia</taxon>
    </lineage>
</organism>
<dbReference type="Proteomes" id="UP000247591">
    <property type="component" value="Unassembled WGS sequence"/>
</dbReference>
<dbReference type="AlphaFoldDB" id="A0A318RM86"/>